<dbReference type="GO" id="GO:0005737">
    <property type="term" value="C:cytoplasm"/>
    <property type="evidence" value="ECO:0007669"/>
    <property type="project" value="TreeGrafter"/>
</dbReference>
<keyword evidence="5" id="KW-0812">Transmembrane</keyword>
<dbReference type="PANTHER" id="PTHR10108:SF1083">
    <property type="entry name" value="METHYLTRANSFERASE PMT4-RELATED"/>
    <property type="match status" value="1"/>
</dbReference>
<evidence type="ECO:0000313" key="13">
    <source>
        <dbReference type="Proteomes" id="UP000585474"/>
    </source>
</evidence>
<dbReference type="SUPFAM" id="SSF53335">
    <property type="entry name" value="S-adenosyl-L-methionine-dependent methyltransferases"/>
    <property type="match status" value="1"/>
</dbReference>
<evidence type="ECO:0000256" key="3">
    <source>
        <dbReference type="ARBA" id="ARBA00022603"/>
    </source>
</evidence>
<evidence type="ECO:0000256" key="5">
    <source>
        <dbReference type="ARBA" id="ARBA00022692"/>
    </source>
</evidence>
<evidence type="ECO:0000256" key="11">
    <source>
        <dbReference type="RuleBase" id="RU366043"/>
    </source>
</evidence>
<evidence type="ECO:0000256" key="2">
    <source>
        <dbReference type="ARBA" id="ARBA00008361"/>
    </source>
</evidence>
<protein>
    <recommendedName>
        <fullName evidence="11">Methyltransferase</fullName>
        <ecNumber evidence="11">2.1.1.-</ecNumber>
    </recommendedName>
</protein>
<evidence type="ECO:0000256" key="4">
    <source>
        <dbReference type="ARBA" id="ARBA00022679"/>
    </source>
</evidence>
<dbReference type="FunFam" id="3.40.50.150:FF:000119">
    <property type="entry name" value="probable pectin methyltransferase QUA2"/>
    <property type="match status" value="1"/>
</dbReference>
<keyword evidence="3 11" id="KW-0489">Methyltransferase</keyword>
<dbReference type="GO" id="GO:0008168">
    <property type="term" value="F:methyltransferase activity"/>
    <property type="evidence" value="ECO:0007669"/>
    <property type="project" value="UniProtKB-UniRule"/>
</dbReference>
<keyword evidence="13" id="KW-1185">Reference proteome</keyword>
<keyword evidence="8" id="KW-0472">Membrane</keyword>
<evidence type="ECO:0000313" key="12">
    <source>
        <dbReference type="EMBL" id="GFZ00207.1"/>
    </source>
</evidence>
<keyword evidence="9 11" id="KW-0325">Glycoprotein</keyword>
<reference evidence="12 13" key="1">
    <citation type="submission" date="2019-07" db="EMBL/GenBank/DDBJ databases">
        <title>De Novo Assembly of kiwifruit Actinidia rufa.</title>
        <authorList>
            <person name="Sugita-Konishi S."/>
            <person name="Sato K."/>
            <person name="Mori E."/>
            <person name="Abe Y."/>
            <person name="Kisaki G."/>
            <person name="Hamano K."/>
            <person name="Suezawa K."/>
            <person name="Otani M."/>
            <person name="Fukuda T."/>
            <person name="Manabe T."/>
            <person name="Gomi K."/>
            <person name="Tabuchi M."/>
            <person name="Akimitsu K."/>
            <person name="Kataoka I."/>
        </authorList>
    </citation>
    <scope>NUCLEOTIDE SEQUENCE [LARGE SCALE GENOMIC DNA]</scope>
    <source>
        <strain evidence="13">cv. Fuchu</strain>
    </source>
</reference>
<organism evidence="12 13">
    <name type="scientific">Actinidia rufa</name>
    <dbReference type="NCBI Taxonomy" id="165716"/>
    <lineage>
        <taxon>Eukaryota</taxon>
        <taxon>Viridiplantae</taxon>
        <taxon>Streptophyta</taxon>
        <taxon>Embryophyta</taxon>
        <taxon>Tracheophyta</taxon>
        <taxon>Spermatophyta</taxon>
        <taxon>Magnoliopsida</taxon>
        <taxon>eudicotyledons</taxon>
        <taxon>Gunneridae</taxon>
        <taxon>Pentapetalae</taxon>
        <taxon>asterids</taxon>
        <taxon>Ericales</taxon>
        <taxon>Actinidiaceae</taxon>
        <taxon>Actinidia</taxon>
    </lineage>
</organism>
<dbReference type="Pfam" id="PF03141">
    <property type="entry name" value="Methyltransf_29"/>
    <property type="match status" value="1"/>
</dbReference>
<evidence type="ECO:0000256" key="1">
    <source>
        <dbReference type="ARBA" id="ARBA00004606"/>
    </source>
</evidence>
<accession>A0A7J0FP76</accession>
<evidence type="ECO:0000256" key="10">
    <source>
        <dbReference type="ARBA" id="ARBA00037847"/>
    </source>
</evidence>
<gene>
    <name evidence="12" type="ORF">Acr_13g0016060</name>
</gene>
<keyword evidence="7" id="KW-1133">Transmembrane helix</keyword>
<dbReference type="EMBL" id="BJWL01000013">
    <property type="protein sequence ID" value="GFZ00207.1"/>
    <property type="molecule type" value="Genomic_DNA"/>
</dbReference>
<dbReference type="Gene3D" id="3.40.50.150">
    <property type="entry name" value="Vaccinia Virus protein VP39"/>
    <property type="match status" value="1"/>
</dbReference>
<evidence type="ECO:0000256" key="8">
    <source>
        <dbReference type="ARBA" id="ARBA00023136"/>
    </source>
</evidence>
<dbReference type="InterPro" id="IPR004159">
    <property type="entry name" value="Put_SAM_MeTrfase"/>
</dbReference>
<dbReference type="GO" id="GO:0016020">
    <property type="term" value="C:membrane"/>
    <property type="evidence" value="ECO:0007669"/>
    <property type="project" value="UniProtKB-SubCell"/>
</dbReference>
<keyword evidence="6 11" id="KW-0735">Signal-anchor</keyword>
<comment type="subcellular location">
    <subcellularLocation>
        <location evidence="10">Endomembrane system</location>
        <topology evidence="10">Single-pass membrane protein</topology>
    </subcellularLocation>
    <subcellularLocation>
        <location evidence="1 11">Membrane</location>
        <topology evidence="1 11">Single-pass type II membrane protein</topology>
    </subcellularLocation>
</comment>
<dbReference type="CDD" id="cd02440">
    <property type="entry name" value="AdoMet_MTases"/>
    <property type="match status" value="1"/>
</dbReference>
<dbReference type="OrthoDB" id="2013972at2759"/>
<evidence type="ECO:0000256" key="9">
    <source>
        <dbReference type="ARBA" id="ARBA00023180"/>
    </source>
</evidence>
<keyword evidence="4 11" id="KW-0808">Transferase</keyword>
<evidence type="ECO:0000256" key="6">
    <source>
        <dbReference type="ARBA" id="ARBA00022968"/>
    </source>
</evidence>
<dbReference type="Proteomes" id="UP000585474">
    <property type="component" value="Unassembled WGS sequence"/>
</dbReference>
<dbReference type="GO" id="GO:0032259">
    <property type="term" value="P:methylation"/>
    <property type="evidence" value="ECO:0007669"/>
    <property type="project" value="UniProtKB-KW"/>
</dbReference>
<comment type="caution">
    <text evidence="12">The sequence shown here is derived from an EMBL/GenBank/DDBJ whole genome shotgun (WGS) entry which is preliminary data.</text>
</comment>
<sequence>MERKCVKISKDQFLSSGSMTKRLMLLEENQIAFHSEDGLIYDGVKDYSHQIAEMMGLGSESEFLQAGVRTVLDIGCGFGSFGAHLLSLKLMTVCIAAYEVTGSQVQLALERGLPAIIGNFISRQLPYPSLSFDMVHCAQCGIFWDKKDGMFLIEVNRVLKPGGYFVLTSPAIQPRGNSLSSKKGSKSKPIEEFTKKLCWNLLAQQDDTFIWQKTVDASCYKFGKQNALPLCKEGQDAQSYYQPLVPCISGTTSKRWIPIQNKSSGSLLSAAELEVHGNFIFAGVQPNDFYDDSQNWKSVLRNYWSLLTPLIFSDHPKRPGDEDPLPPYNMIRNVMDMNAHYGGLNAALLVGKQSVWVMNVVPLGAHNTLPLILHQGFAGVLHDWCDPFPTYPRTYDMLHAKGLLSHLISQGCSITNLFLEMDRILRPEYGILICKAIVCYQGWVVVSDKAGPIEKARSLATQIRWEARVIDLQNGSDQQLLVCQKPFLRK</sequence>
<dbReference type="InterPro" id="IPR029063">
    <property type="entry name" value="SAM-dependent_MTases_sf"/>
</dbReference>
<evidence type="ECO:0000256" key="7">
    <source>
        <dbReference type="ARBA" id="ARBA00022989"/>
    </source>
</evidence>
<name>A0A7J0FP76_9ERIC</name>
<dbReference type="AlphaFoldDB" id="A0A7J0FP76"/>
<comment type="similarity">
    <text evidence="2 11">Belongs to the methyltransferase superfamily.</text>
</comment>
<dbReference type="GO" id="GO:0012505">
    <property type="term" value="C:endomembrane system"/>
    <property type="evidence" value="ECO:0007669"/>
    <property type="project" value="UniProtKB-SubCell"/>
</dbReference>
<dbReference type="EC" id="2.1.1.-" evidence="11"/>
<proteinExistence type="inferred from homology"/>
<dbReference type="PANTHER" id="PTHR10108">
    <property type="entry name" value="SAM-DEPENDENT METHYLTRANSFERASE"/>
    <property type="match status" value="1"/>
</dbReference>